<gene>
    <name evidence="1" type="ORF">EZV76_01580</name>
</gene>
<protein>
    <submittedName>
        <fullName evidence="1">Uncharacterized protein</fullName>
    </submittedName>
</protein>
<dbReference type="Proteomes" id="UP000310406">
    <property type="component" value="Unassembled WGS sequence"/>
</dbReference>
<proteinExistence type="predicted"/>
<evidence type="ECO:0000313" key="1">
    <source>
        <dbReference type="EMBL" id="THV61048.1"/>
    </source>
</evidence>
<dbReference type="AlphaFoldDB" id="A0A4S8RQT2"/>
<organism evidence="1 2">
    <name type="scientific">Flagellimonas alvinocaridis</name>
    <dbReference type="NCBI Taxonomy" id="2530200"/>
    <lineage>
        <taxon>Bacteria</taxon>
        <taxon>Pseudomonadati</taxon>
        <taxon>Bacteroidota</taxon>
        <taxon>Flavobacteriia</taxon>
        <taxon>Flavobacteriales</taxon>
        <taxon>Flavobacteriaceae</taxon>
        <taxon>Flagellimonas</taxon>
    </lineage>
</organism>
<keyword evidence="2" id="KW-1185">Reference proteome</keyword>
<name>A0A4S8RQT2_9FLAO</name>
<dbReference type="OrthoDB" id="978748at2"/>
<evidence type="ECO:0000313" key="2">
    <source>
        <dbReference type="Proteomes" id="UP000310406"/>
    </source>
</evidence>
<reference evidence="1 2" key="1">
    <citation type="submission" date="2019-03" db="EMBL/GenBank/DDBJ databases">
        <title>Muricauda SCR12 sp.nov, a marine bacterium isolated from Pacific Ocean:the Okinawa trough.</title>
        <authorList>
            <person name="Liu L."/>
        </authorList>
    </citation>
    <scope>NUCLEOTIDE SEQUENCE [LARGE SCALE GENOMIC DNA]</scope>
    <source>
        <strain evidence="1 2">SCR12</strain>
    </source>
</reference>
<sequence>MKTATIAQLKKELQYRPQDEVLQLCLRLARFKKENKELLTYLLFEAHDESGYVESIKLEVDELFAEINTKSFFYIKKSVRKILRTIKKYSRYSNKKETEVELFLYFCEKLNTFSPSIHHNTALHNLYNRQLEYINKKLPALHEDLQYDYGLILEDL</sequence>
<dbReference type="EMBL" id="SNTZ01000001">
    <property type="protein sequence ID" value="THV61048.1"/>
    <property type="molecule type" value="Genomic_DNA"/>
</dbReference>
<accession>A0A4S8RQT2</accession>
<dbReference type="RefSeq" id="WP_136564836.1">
    <property type="nucleotide sequence ID" value="NZ_SNTZ01000001.1"/>
</dbReference>
<comment type="caution">
    <text evidence="1">The sequence shown here is derived from an EMBL/GenBank/DDBJ whole genome shotgun (WGS) entry which is preliminary data.</text>
</comment>